<dbReference type="PANTHER" id="PTHR16291">
    <property type="entry name" value="NUCLEAR CAP-BINDING PROTEIN SUBUNIT 3"/>
    <property type="match status" value="1"/>
</dbReference>
<accession>A0A8K0TM63</accession>
<keyword evidence="3" id="KW-1185">Reference proteome</keyword>
<organism evidence="2 3">
    <name type="scientific">Plectosphaerella cucumerina</name>
    <dbReference type="NCBI Taxonomy" id="40658"/>
    <lineage>
        <taxon>Eukaryota</taxon>
        <taxon>Fungi</taxon>
        <taxon>Dikarya</taxon>
        <taxon>Ascomycota</taxon>
        <taxon>Pezizomycotina</taxon>
        <taxon>Sordariomycetes</taxon>
        <taxon>Hypocreomycetidae</taxon>
        <taxon>Glomerellales</taxon>
        <taxon>Plectosphaerellaceae</taxon>
        <taxon>Plectosphaerella</taxon>
    </lineage>
</organism>
<dbReference type="PANTHER" id="PTHR16291:SF0">
    <property type="entry name" value="NUCLEAR CAP-BINDING PROTEIN SUBUNIT 3"/>
    <property type="match status" value="1"/>
</dbReference>
<dbReference type="OrthoDB" id="422106at2759"/>
<feature type="compositionally biased region" description="Basic and acidic residues" evidence="1">
    <location>
        <begin position="162"/>
        <end position="187"/>
    </location>
</feature>
<evidence type="ECO:0000313" key="2">
    <source>
        <dbReference type="EMBL" id="KAH7362933.1"/>
    </source>
</evidence>
<name>A0A8K0TM63_9PEZI</name>
<comment type="caution">
    <text evidence="2">The sequence shown here is derived from an EMBL/GenBank/DDBJ whole genome shotgun (WGS) entry which is preliminary data.</text>
</comment>
<feature type="region of interest" description="Disordered" evidence="1">
    <location>
        <begin position="384"/>
        <end position="409"/>
    </location>
</feature>
<reference evidence="2" key="1">
    <citation type="journal article" date="2021" name="Nat. Commun.">
        <title>Genetic determinants of endophytism in the Arabidopsis root mycobiome.</title>
        <authorList>
            <person name="Mesny F."/>
            <person name="Miyauchi S."/>
            <person name="Thiergart T."/>
            <person name="Pickel B."/>
            <person name="Atanasova L."/>
            <person name="Karlsson M."/>
            <person name="Huettel B."/>
            <person name="Barry K.W."/>
            <person name="Haridas S."/>
            <person name="Chen C."/>
            <person name="Bauer D."/>
            <person name="Andreopoulos W."/>
            <person name="Pangilinan J."/>
            <person name="LaButti K."/>
            <person name="Riley R."/>
            <person name="Lipzen A."/>
            <person name="Clum A."/>
            <person name="Drula E."/>
            <person name="Henrissat B."/>
            <person name="Kohler A."/>
            <person name="Grigoriev I.V."/>
            <person name="Martin F.M."/>
            <person name="Hacquard S."/>
        </authorList>
    </citation>
    <scope>NUCLEOTIDE SEQUENCE</scope>
    <source>
        <strain evidence="2">MPI-CAGE-AT-0016</strain>
    </source>
</reference>
<feature type="region of interest" description="Disordered" evidence="1">
    <location>
        <begin position="211"/>
        <end position="318"/>
    </location>
</feature>
<gene>
    <name evidence="2" type="ORF">B0T11DRAFT_256564</name>
</gene>
<proteinExistence type="predicted"/>
<dbReference type="AlphaFoldDB" id="A0A8K0TM63"/>
<evidence type="ECO:0000313" key="3">
    <source>
        <dbReference type="Proteomes" id="UP000813385"/>
    </source>
</evidence>
<dbReference type="GO" id="GO:0000340">
    <property type="term" value="F:RNA 7-methylguanosine cap binding"/>
    <property type="evidence" value="ECO:0007669"/>
    <property type="project" value="InterPro"/>
</dbReference>
<sequence length="409" mass="45278">MDWDMDVEDAPAEDFTGNYATTSVSGQWQTSIVAQETSASDDASAPEGIAACKIHIRGLDNLSTDDVKALASEHYGPVKRVEWIDDESANLIFLSDSAAQDALLALSAVPMTDPTSLPLGETVLAKPLSSKPDVSLHIRLALLSDKKAPGAASRSRYYLFHPEQDPEERRRQREQRYRTRDRNDYRSGSHRRARDDDDVVETYHAAMYDDDEAALAGRATPPRSSRRSRSREIGDRFGERRRNQTKELFPDRKRNRSASPLRDGDGDARMDVATSGRGAGTSSNRRAASGLKDLLDVDDEPRELFPTKSKPPGGGYMDRLDVTEEATRLMEKGFTVEEQPRPDVHDSVSIKGAAERKGRQTGFAIKGAASAKVTELFPSKFGSNMGKELFANRSDANSRPRKKAEDLFN</sequence>
<dbReference type="GO" id="GO:0003729">
    <property type="term" value="F:mRNA binding"/>
    <property type="evidence" value="ECO:0007669"/>
    <property type="project" value="InterPro"/>
</dbReference>
<feature type="region of interest" description="Disordered" evidence="1">
    <location>
        <begin position="153"/>
        <end position="198"/>
    </location>
</feature>
<protein>
    <submittedName>
        <fullName evidence="2">Uncharacterized protein</fullName>
    </submittedName>
</protein>
<feature type="region of interest" description="Disordered" evidence="1">
    <location>
        <begin position="338"/>
        <end position="357"/>
    </location>
</feature>
<dbReference type="InterPro" id="IPR019416">
    <property type="entry name" value="NCBP3"/>
</dbReference>
<dbReference type="EMBL" id="JAGPXD010000003">
    <property type="protein sequence ID" value="KAH7362933.1"/>
    <property type="molecule type" value="Genomic_DNA"/>
</dbReference>
<dbReference type="Pfam" id="PF10309">
    <property type="entry name" value="NCBP3"/>
    <property type="match status" value="1"/>
</dbReference>
<evidence type="ECO:0000256" key="1">
    <source>
        <dbReference type="SAM" id="MobiDB-lite"/>
    </source>
</evidence>
<dbReference type="GO" id="GO:0005634">
    <property type="term" value="C:nucleus"/>
    <property type="evidence" value="ECO:0007669"/>
    <property type="project" value="TreeGrafter"/>
</dbReference>
<dbReference type="Proteomes" id="UP000813385">
    <property type="component" value="Unassembled WGS sequence"/>
</dbReference>
<feature type="compositionally biased region" description="Basic and acidic residues" evidence="1">
    <location>
        <begin position="230"/>
        <end position="252"/>
    </location>
</feature>